<evidence type="ECO:0000313" key="1">
    <source>
        <dbReference type="EMBL" id="KAL3422352.1"/>
    </source>
</evidence>
<gene>
    <name evidence="1" type="ORF">PVAG01_06508</name>
</gene>
<keyword evidence="2" id="KW-1185">Reference proteome</keyword>
<organism evidence="1 2">
    <name type="scientific">Phlyctema vagabunda</name>
    <dbReference type="NCBI Taxonomy" id="108571"/>
    <lineage>
        <taxon>Eukaryota</taxon>
        <taxon>Fungi</taxon>
        <taxon>Dikarya</taxon>
        <taxon>Ascomycota</taxon>
        <taxon>Pezizomycotina</taxon>
        <taxon>Leotiomycetes</taxon>
        <taxon>Helotiales</taxon>
        <taxon>Dermateaceae</taxon>
        <taxon>Phlyctema</taxon>
    </lineage>
</organism>
<proteinExistence type="predicted"/>
<name>A0ABR4PG89_9HELO</name>
<evidence type="ECO:0000313" key="2">
    <source>
        <dbReference type="Proteomes" id="UP001629113"/>
    </source>
</evidence>
<protein>
    <recommendedName>
        <fullName evidence="3">Caspase domain-containing protein</fullName>
    </recommendedName>
</protein>
<dbReference type="EMBL" id="JBFCZG010000005">
    <property type="protein sequence ID" value="KAL3422352.1"/>
    <property type="molecule type" value="Genomic_DNA"/>
</dbReference>
<evidence type="ECO:0008006" key="3">
    <source>
        <dbReference type="Google" id="ProtNLM"/>
    </source>
</evidence>
<accession>A0ABR4PG89</accession>
<comment type="caution">
    <text evidence="1">The sequence shown here is derived from an EMBL/GenBank/DDBJ whole genome shotgun (WGS) entry which is preliminary data.</text>
</comment>
<sequence length="708" mass="79823">MAMKAVAMEGHFPHISDDSSSSRTSKSRTSSFASIFNTKLQTTFQSRRTRYDFVTVLFTSWEEDHRLDHDIEILKKYFTDVLGFQTEWFKIPHTSPEDALGLKLKEKEYCIDCGSNLFILYYGGGAQLDSKKSPIWQPYGSTSPIIKWSPMQYVLERSASDVLLILDCSYGVASSRNRDGDGYSAFVQHKSVDEPLSSGKTEIIAAPQQDSVSLAKGNISFTQAITQAFRNLHDKPLTVNQLHVNLVGMAGLSSSPVYLRLSNANNSSIRFPRPYGSDLNRAVQLDVVLRRKLNYLDMEPLLKWMEQAPSPVQAPQLSKPNLSHLPYDGDTFQSSLANPETLNITIPLEGAFMPDQAEWKDWLGFKAPSFVERVDVRPQPISLPKALGLLSNHDDPLELLAEQLNINTAISEGMESRKYDKVTVLPLLWEDGLRDLVDEMEDLRLSFSEYFDDYNVEPIWEIPLDQPDLALYTKIIEICTVHNKQNELVIIAYGGHGVNTIQGTGTSVWAQTHLPGGPTVEWTGIQKLLETSNCDVAIILNCCYAATAALSPRKGTNYLLAACDPQSETYRGPYSYMKVVNKMLVELAKQEKPFSLPRLGEYIKEEALRHVKDMPMPYHSHLKELHDRTSEIFLQPSRKNASSSEVKTSTVPEPGYLYAKFKISQPACVSAKQWEQWLTDAKLPEHTQEVHFFTSETLYAELKANRSK</sequence>
<dbReference type="Proteomes" id="UP001629113">
    <property type="component" value="Unassembled WGS sequence"/>
</dbReference>
<reference evidence="1 2" key="1">
    <citation type="submission" date="2024-06" db="EMBL/GenBank/DDBJ databases">
        <title>Complete genome of Phlyctema vagabunda strain 19-DSS-EL-015.</title>
        <authorList>
            <person name="Fiorenzani C."/>
        </authorList>
    </citation>
    <scope>NUCLEOTIDE SEQUENCE [LARGE SCALE GENOMIC DNA]</scope>
    <source>
        <strain evidence="1 2">19-DSS-EL-015</strain>
    </source>
</reference>